<dbReference type="RefSeq" id="WP_192917928.1">
    <property type="nucleotide sequence ID" value="NZ_WDOP01000070.1"/>
</dbReference>
<feature type="non-terminal residue" evidence="1">
    <location>
        <position position="1"/>
    </location>
</feature>
<accession>A0A7J5TLZ6</accession>
<dbReference type="Pfam" id="PF03136">
    <property type="entry name" value="Pup_ligase"/>
    <property type="match status" value="1"/>
</dbReference>
<dbReference type="AlphaFoldDB" id="A0A7J5TLZ6"/>
<sequence length="122" mass="13578">PQVRALELRWASLAPENEAVFAKVRSRAERVVTDERIAAAATDAPADTRAWFRAAILHRFPTELRAISWTRITTVADGAGDSWTLDMRDPTRFTKDDTERQVEEASSAAQLIRSLGGICEHS</sequence>
<proteinExistence type="predicted"/>
<dbReference type="GO" id="GO:0010498">
    <property type="term" value="P:proteasomal protein catabolic process"/>
    <property type="evidence" value="ECO:0007669"/>
    <property type="project" value="InterPro"/>
</dbReference>
<dbReference type="Proteomes" id="UP000451386">
    <property type="component" value="Unassembled WGS sequence"/>
</dbReference>
<dbReference type="InterPro" id="IPR004347">
    <property type="entry name" value="Pup_ligase/deamidase"/>
</dbReference>
<name>A0A7J5TLZ6_BIFBI</name>
<organism evidence="1 2">
    <name type="scientific">Bifidobacterium bifidum</name>
    <dbReference type="NCBI Taxonomy" id="1681"/>
    <lineage>
        <taxon>Bacteria</taxon>
        <taxon>Bacillati</taxon>
        <taxon>Actinomycetota</taxon>
        <taxon>Actinomycetes</taxon>
        <taxon>Bifidobacteriales</taxon>
        <taxon>Bifidobacteriaceae</taxon>
        <taxon>Bifidobacterium</taxon>
    </lineage>
</organism>
<dbReference type="EMBL" id="WDOP01000070">
    <property type="protein sequence ID" value="KAB7484578.1"/>
    <property type="molecule type" value="Genomic_DNA"/>
</dbReference>
<keyword evidence="1" id="KW-0647">Proteasome</keyword>
<gene>
    <name evidence="1" type="ORF">GBA83_11100</name>
</gene>
<comment type="caution">
    <text evidence="1">The sequence shown here is derived from an EMBL/GenBank/DDBJ whole genome shotgun (WGS) entry which is preliminary data.</text>
</comment>
<reference evidence="1 2" key="1">
    <citation type="journal article" date="2019" name="Nat. Med.">
        <title>A library of human gut bacterial isolates paired with longitudinal multiomics data enables mechanistic microbiome research.</title>
        <authorList>
            <person name="Poyet M."/>
            <person name="Groussin M."/>
            <person name="Gibbons S.M."/>
            <person name="Avila-Pacheco J."/>
            <person name="Jiang X."/>
            <person name="Kearney S.M."/>
            <person name="Perrotta A.R."/>
            <person name="Berdy B."/>
            <person name="Zhao S."/>
            <person name="Lieberman T.D."/>
            <person name="Swanson P.K."/>
            <person name="Smith M."/>
            <person name="Roesemann S."/>
            <person name="Alexander J.E."/>
            <person name="Rich S.A."/>
            <person name="Livny J."/>
            <person name="Vlamakis H."/>
            <person name="Clish C."/>
            <person name="Bullock K."/>
            <person name="Deik A."/>
            <person name="Scott J."/>
            <person name="Pierce K.A."/>
            <person name="Xavier R.J."/>
            <person name="Alm E.J."/>
        </authorList>
    </citation>
    <scope>NUCLEOTIDE SEQUENCE [LARGE SCALE GENOMIC DNA]</scope>
    <source>
        <strain evidence="1 2">BIOML-A13</strain>
    </source>
</reference>
<dbReference type="GO" id="GO:0019941">
    <property type="term" value="P:modification-dependent protein catabolic process"/>
    <property type="evidence" value="ECO:0007669"/>
    <property type="project" value="InterPro"/>
</dbReference>
<evidence type="ECO:0000313" key="1">
    <source>
        <dbReference type="EMBL" id="KAB7484578.1"/>
    </source>
</evidence>
<protein>
    <submittedName>
        <fullName evidence="1">Proteasome accessory factor PafA2</fullName>
    </submittedName>
</protein>
<evidence type="ECO:0000313" key="2">
    <source>
        <dbReference type="Proteomes" id="UP000451386"/>
    </source>
</evidence>
<dbReference type="GO" id="GO:0000502">
    <property type="term" value="C:proteasome complex"/>
    <property type="evidence" value="ECO:0007669"/>
    <property type="project" value="UniProtKB-KW"/>
</dbReference>